<sequence>MTLPPLNPETTAAGIAVDPKTLDRVVPATRRADGTVRKELKIRPGFTPQEDAVRFRGSRQQNAEQNTLPKGHIVGWVPPSSESKAKRGGKPVASTSSGGARSLEALASGRLETPSAVQAPVSKSAKKNAKRSEKKKEEKQKTLEERIKAAWDDDSDDDIPRPAKKGKAPAASSTPQEEQDASSDTAAKPEDGEDGTSEVAAKVKDLSI</sequence>
<dbReference type="OrthoDB" id="21625at2759"/>
<proteinExistence type="predicted"/>
<dbReference type="PANTHER" id="PTHR22959">
    <property type="entry name" value="PYM PROTEIN"/>
    <property type="match status" value="1"/>
</dbReference>
<evidence type="ECO:0000256" key="1">
    <source>
        <dbReference type="SAM" id="MobiDB-lite"/>
    </source>
</evidence>
<accession>A0A0C3AY96</accession>
<dbReference type="InterPro" id="IPR036348">
    <property type="entry name" value="WIBG_N_sf"/>
</dbReference>
<dbReference type="GO" id="GO:0005737">
    <property type="term" value="C:cytoplasm"/>
    <property type="evidence" value="ECO:0007669"/>
    <property type="project" value="TreeGrafter"/>
</dbReference>
<gene>
    <name evidence="3" type="ORF">M408DRAFT_328764</name>
</gene>
<dbReference type="PANTHER" id="PTHR22959:SF0">
    <property type="entry name" value="PARTNER OF Y14 AND MAGO"/>
    <property type="match status" value="1"/>
</dbReference>
<dbReference type="GO" id="GO:0003723">
    <property type="term" value="F:RNA binding"/>
    <property type="evidence" value="ECO:0007669"/>
    <property type="project" value="TreeGrafter"/>
</dbReference>
<dbReference type="EMBL" id="KN824288">
    <property type="protein sequence ID" value="KIM29510.1"/>
    <property type="molecule type" value="Genomic_DNA"/>
</dbReference>
<feature type="compositionally biased region" description="Basic and acidic residues" evidence="1">
    <location>
        <begin position="130"/>
        <end position="151"/>
    </location>
</feature>
<dbReference type="AlphaFoldDB" id="A0A0C3AY96"/>
<organism evidence="3 4">
    <name type="scientific">Serendipita vermifera MAFF 305830</name>
    <dbReference type="NCBI Taxonomy" id="933852"/>
    <lineage>
        <taxon>Eukaryota</taxon>
        <taxon>Fungi</taxon>
        <taxon>Dikarya</taxon>
        <taxon>Basidiomycota</taxon>
        <taxon>Agaricomycotina</taxon>
        <taxon>Agaricomycetes</taxon>
        <taxon>Sebacinales</taxon>
        <taxon>Serendipitaceae</taxon>
        <taxon>Serendipita</taxon>
    </lineage>
</organism>
<feature type="domain" description="WIBG Mago-binding" evidence="2">
    <location>
        <begin position="22"/>
        <end position="48"/>
    </location>
</feature>
<dbReference type="GO" id="GO:0035145">
    <property type="term" value="C:exon-exon junction complex"/>
    <property type="evidence" value="ECO:0007669"/>
    <property type="project" value="TreeGrafter"/>
</dbReference>
<reference evidence="4" key="2">
    <citation type="submission" date="2015-01" db="EMBL/GenBank/DDBJ databases">
        <title>Evolutionary Origins and Diversification of the Mycorrhizal Mutualists.</title>
        <authorList>
            <consortium name="DOE Joint Genome Institute"/>
            <consortium name="Mycorrhizal Genomics Consortium"/>
            <person name="Kohler A."/>
            <person name="Kuo A."/>
            <person name="Nagy L.G."/>
            <person name="Floudas D."/>
            <person name="Copeland A."/>
            <person name="Barry K.W."/>
            <person name="Cichocki N."/>
            <person name="Veneault-Fourrey C."/>
            <person name="LaButti K."/>
            <person name="Lindquist E.A."/>
            <person name="Lipzen A."/>
            <person name="Lundell T."/>
            <person name="Morin E."/>
            <person name="Murat C."/>
            <person name="Riley R."/>
            <person name="Ohm R."/>
            <person name="Sun H."/>
            <person name="Tunlid A."/>
            <person name="Henrissat B."/>
            <person name="Grigoriev I.V."/>
            <person name="Hibbett D.S."/>
            <person name="Martin F."/>
        </authorList>
    </citation>
    <scope>NUCLEOTIDE SEQUENCE [LARGE SCALE GENOMIC DNA]</scope>
    <source>
        <strain evidence="4">MAFF 305830</strain>
    </source>
</reference>
<dbReference type="HOGENOM" id="CLU_096585_0_0_1"/>
<dbReference type="InterPro" id="IPR039333">
    <property type="entry name" value="PYM1"/>
</dbReference>
<feature type="compositionally biased region" description="Polar residues" evidence="1">
    <location>
        <begin position="58"/>
        <end position="68"/>
    </location>
</feature>
<evidence type="ECO:0000313" key="4">
    <source>
        <dbReference type="Proteomes" id="UP000054097"/>
    </source>
</evidence>
<dbReference type="STRING" id="933852.A0A0C3AY96"/>
<evidence type="ECO:0000313" key="3">
    <source>
        <dbReference type="EMBL" id="KIM29510.1"/>
    </source>
</evidence>
<dbReference type="SMART" id="SM01273">
    <property type="entry name" value="Mago-bind"/>
    <property type="match status" value="1"/>
</dbReference>
<dbReference type="SUPFAM" id="SSF101931">
    <property type="entry name" value="Pym (Within the bgcn gene intron protein, WIBG), N-terminal domain"/>
    <property type="match status" value="1"/>
</dbReference>
<dbReference type="Pfam" id="PF09282">
    <property type="entry name" value="Mago-bind"/>
    <property type="match status" value="1"/>
</dbReference>
<dbReference type="GO" id="GO:1903259">
    <property type="term" value="P:exon-exon junction complex disassembly"/>
    <property type="evidence" value="ECO:0007669"/>
    <property type="project" value="InterPro"/>
</dbReference>
<keyword evidence="4" id="KW-1185">Reference proteome</keyword>
<dbReference type="InterPro" id="IPR015362">
    <property type="entry name" value="WIBG_mago-bd"/>
</dbReference>
<feature type="region of interest" description="Disordered" evidence="1">
    <location>
        <begin position="45"/>
        <end position="208"/>
    </location>
</feature>
<evidence type="ECO:0000259" key="2">
    <source>
        <dbReference type="SMART" id="SM01273"/>
    </source>
</evidence>
<dbReference type="Proteomes" id="UP000054097">
    <property type="component" value="Unassembled WGS sequence"/>
</dbReference>
<protein>
    <recommendedName>
        <fullName evidence="2">WIBG Mago-binding domain-containing protein</fullName>
    </recommendedName>
</protein>
<reference evidence="3 4" key="1">
    <citation type="submission" date="2014-04" db="EMBL/GenBank/DDBJ databases">
        <authorList>
            <consortium name="DOE Joint Genome Institute"/>
            <person name="Kuo A."/>
            <person name="Zuccaro A."/>
            <person name="Kohler A."/>
            <person name="Nagy L.G."/>
            <person name="Floudas D."/>
            <person name="Copeland A."/>
            <person name="Barry K.W."/>
            <person name="Cichocki N."/>
            <person name="Veneault-Fourrey C."/>
            <person name="LaButti K."/>
            <person name="Lindquist E.A."/>
            <person name="Lipzen A."/>
            <person name="Lundell T."/>
            <person name="Morin E."/>
            <person name="Murat C."/>
            <person name="Sun H."/>
            <person name="Tunlid A."/>
            <person name="Henrissat B."/>
            <person name="Grigoriev I.V."/>
            <person name="Hibbett D.S."/>
            <person name="Martin F."/>
            <person name="Nordberg H.P."/>
            <person name="Cantor M.N."/>
            <person name="Hua S.X."/>
        </authorList>
    </citation>
    <scope>NUCLEOTIDE SEQUENCE [LARGE SCALE GENOMIC DNA]</scope>
    <source>
        <strain evidence="3 4">MAFF 305830</strain>
    </source>
</reference>
<name>A0A0C3AY96_SERVB</name>